<dbReference type="RefSeq" id="XP_024663775.1">
    <property type="nucleotide sequence ID" value="XM_024808007.1"/>
</dbReference>
<accession>A0A2T0FFU8</accession>
<name>A0A2T0FFU8_9ASCO</name>
<keyword evidence="4 11" id="KW-0812">Transmembrane</keyword>
<dbReference type="Pfam" id="PF22314">
    <property type="entry name" value="NPC1_MLD"/>
    <property type="match status" value="1"/>
</dbReference>
<feature type="transmembrane region" description="Helical" evidence="11">
    <location>
        <begin position="705"/>
        <end position="730"/>
    </location>
</feature>
<dbReference type="GO" id="GO:0015918">
    <property type="term" value="P:sterol transport"/>
    <property type="evidence" value="ECO:0007669"/>
    <property type="project" value="TreeGrafter"/>
</dbReference>
<feature type="transmembrane region" description="Helical" evidence="11">
    <location>
        <begin position="1051"/>
        <end position="1069"/>
    </location>
</feature>
<evidence type="ECO:0000256" key="3">
    <source>
        <dbReference type="ARBA" id="ARBA00022448"/>
    </source>
</evidence>
<dbReference type="GO" id="GO:0016020">
    <property type="term" value="C:membrane"/>
    <property type="evidence" value="ECO:0007669"/>
    <property type="project" value="UniProtKB-SubCell"/>
</dbReference>
<dbReference type="InterPro" id="IPR032190">
    <property type="entry name" value="NPC1_N"/>
</dbReference>
<dbReference type="PANTHER" id="PTHR45727:SF2">
    <property type="entry name" value="NPC INTRACELLULAR CHOLESTEROL TRANSPORTER 1"/>
    <property type="match status" value="1"/>
</dbReference>
<dbReference type="GO" id="GO:0032934">
    <property type="term" value="F:sterol binding"/>
    <property type="evidence" value="ECO:0007669"/>
    <property type="project" value="TreeGrafter"/>
</dbReference>
<feature type="transmembrane region" description="Helical" evidence="11">
    <location>
        <begin position="672"/>
        <end position="693"/>
    </location>
</feature>
<evidence type="ECO:0000256" key="6">
    <source>
        <dbReference type="ARBA" id="ARBA00022989"/>
    </source>
</evidence>
<feature type="transmembrane region" description="Helical" evidence="11">
    <location>
        <begin position="598"/>
        <end position="622"/>
    </location>
</feature>
<feature type="transmembrane region" description="Helical" evidence="11">
    <location>
        <begin position="1147"/>
        <end position="1175"/>
    </location>
</feature>
<evidence type="ECO:0000256" key="10">
    <source>
        <dbReference type="ARBA" id="ARBA00023180"/>
    </source>
</evidence>
<dbReference type="InterPro" id="IPR053958">
    <property type="entry name" value="HMGCR/SNAP/NPC1-like_SSD"/>
</dbReference>
<protein>
    <submittedName>
        <fullName evidence="14">Niemann-Pick type C-related protein 1</fullName>
    </submittedName>
</protein>
<dbReference type="GeneID" id="36515198"/>
<dbReference type="Pfam" id="PF16414">
    <property type="entry name" value="NPC1_N"/>
    <property type="match status" value="1"/>
</dbReference>
<keyword evidence="7" id="KW-0445">Lipid transport</keyword>
<feature type="chain" id="PRO_5015724492" evidence="12">
    <location>
        <begin position="19"/>
        <end position="1231"/>
    </location>
</feature>
<dbReference type="STRING" id="45607.A0A2T0FFU8"/>
<keyword evidence="8 11" id="KW-0472">Membrane</keyword>
<evidence type="ECO:0000256" key="4">
    <source>
        <dbReference type="ARBA" id="ARBA00022692"/>
    </source>
</evidence>
<dbReference type="FunFam" id="1.20.1640.10:FF:000029">
    <property type="entry name" value="Putative Patched sphingolipid transporter"/>
    <property type="match status" value="1"/>
</dbReference>
<feature type="transmembrane region" description="Helical" evidence="11">
    <location>
        <begin position="1187"/>
        <end position="1210"/>
    </location>
</feature>
<dbReference type="PROSITE" id="PS50156">
    <property type="entry name" value="SSD"/>
    <property type="match status" value="1"/>
</dbReference>
<comment type="similarity">
    <text evidence="2">Belongs to the patched family.</text>
</comment>
<sequence>MGGMVVVYLSAIAATAAAQGCNMFGDCGTVTPFGAQLPCVLETEPQMLSDKASAQLQRICGEEYAGPVCCDEAQVATLESSLARAASIIGSCPACERNFFDVFCRFSCAPNQAKFVEILETQLSLDNRTVVKEVNYYVDRNAGSAIYDSCSGVKFGATNGRAMDLVGGGARDYKTFFKFLGDEKPMLGGSPFQINFEWDDSKMSKGYKRAEPYAEPCYEGDYKCSCVDCDGSCPALDPIDPPSHCTIWGLNCLSVGLLAGYLFVISTAVWVAFRVKKSRRKLSILEIQRLIEDDEDDQSIDDPLYFPLPRDLRPYKLNSLIESWFTNVAYFCARFPLSVFSVCVLAVLVGSLGLFYVILDVHPEKLWVGPNSLEAQEKQVFDSSFGSFYRTEQIFVVNETGPVLQSFDTLKWWASVEDRVANVTTTYLHDRLDDFCFKPINDACIVESVTQYVDIDRLTPANWRQRIAACAKSPVQCLPKFGQPISPDLVFGPYDKSVLDSRALVTTFVVTNRQDLFYKKRVEEWESLVESLLVAVKEEAGERGLRVSFSLESSLERELGKSSTTDVKVIILSYVLMFFYASMALGSKGRSGLRNTRFGLGFIGITIVLMSVASAIGISALLGYHLTLIITEVTPFLVLAVGIDNIFLLVHHFDLINELYPQYQVEDRLSRAVGLVGPSIFLSSTCEVLAFLLGAVVQMPAVHNFAIYSALAVFVNSLLQLTMFVSVMAIDDRMSRYGFWNGIRGDTSFSEPDLPGEVPDDTIAHEQAIEEQSDPRRFSQLLISEYAPFILQRGVRETILGVFLAWLAISLTLIPQLQLGLDQRLAVPQDSFLVDYFNDIYDYFQVGPPLYFVSDLSGEKREEQQKLCGRFSTCDEFSLANILEQERKRPEVSFISSPTASWIDDFFQWLNPQLGECCLEDASGKQCFEPGKKCHVCYENKKYEFDMSGFPTGSNFTHYVDLWLNAPSDRCPLAGKAPYSGAIDRASGHITASNFRTSFVPLRSQNDYIDAYNAARRVAEDISESTESAVFPYSVFFIFFAQYTSIVQDSVLVLSAAFGLIFVVAAVLLGSVRSSLIVTAVVAIMTANIAGMMVLFGVTLNALSLVNLVICVGIGVEFCIHIVRSFTFVHWVNRLGVRGHTRTDRAFNALTGTGGSVFAGIAITKLIGVTVLAFAKSKIFEVYYFRMWLALVICATTHALALLPILLSFWGGKMYLLGGEELSDQFGELEL</sequence>
<dbReference type="PANTHER" id="PTHR45727">
    <property type="entry name" value="NPC INTRACELLULAR CHOLESTEROL TRANSPORTER 1"/>
    <property type="match status" value="1"/>
</dbReference>
<keyword evidence="10" id="KW-0325">Glycoprotein</keyword>
<evidence type="ECO:0000313" key="15">
    <source>
        <dbReference type="Proteomes" id="UP000238350"/>
    </source>
</evidence>
<evidence type="ECO:0000256" key="2">
    <source>
        <dbReference type="ARBA" id="ARBA00005585"/>
    </source>
</evidence>
<gene>
    <name evidence="14" type="ORF">B9G98_01449</name>
</gene>
<organism evidence="14 15">
    <name type="scientific">Wickerhamiella sorbophila</name>
    <dbReference type="NCBI Taxonomy" id="45607"/>
    <lineage>
        <taxon>Eukaryota</taxon>
        <taxon>Fungi</taxon>
        <taxon>Dikarya</taxon>
        <taxon>Ascomycota</taxon>
        <taxon>Saccharomycotina</taxon>
        <taxon>Dipodascomycetes</taxon>
        <taxon>Dipodascales</taxon>
        <taxon>Trichomonascaceae</taxon>
        <taxon>Wickerhamiella</taxon>
    </lineage>
</organism>
<evidence type="ECO:0000259" key="13">
    <source>
        <dbReference type="PROSITE" id="PS50156"/>
    </source>
</evidence>
<dbReference type="AlphaFoldDB" id="A0A2T0FFU8"/>
<dbReference type="InterPro" id="IPR000731">
    <property type="entry name" value="SSD"/>
</dbReference>
<evidence type="ECO:0000256" key="1">
    <source>
        <dbReference type="ARBA" id="ARBA00004141"/>
    </source>
</evidence>
<evidence type="ECO:0000256" key="7">
    <source>
        <dbReference type="ARBA" id="ARBA00023055"/>
    </source>
</evidence>
<evidence type="ECO:0000256" key="5">
    <source>
        <dbReference type="ARBA" id="ARBA00022729"/>
    </source>
</evidence>
<evidence type="ECO:0000313" key="14">
    <source>
        <dbReference type="EMBL" id="PRT53829.1"/>
    </source>
</evidence>
<feature type="transmembrane region" description="Helical" evidence="11">
    <location>
        <begin position="628"/>
        <end position="651"/>
    </location>
</feature>
<feature type="transmembrane region" description="Helical" evidence="11">
    <location>
        <begin position="248"/>
        <end position="273"/>
    </location>
</feature>
<keyword evidence="6 11" id="KW-1133">Transmembrane helix</keyword>
<feature type="transmembrane region" description="Helical" evidence="11">
    <location>
        <begin position="337"/>
        <end position="359"/>
    </location>
</feature>
<dbReference type="OrthoDB" id="6510177at2759"/>
<dbReference type="Pfam" id="PF12349">
    <property type="entry name" value="Sterol-sensing"/>
    <property type="match status" value="1"/>
</dbReference>
<dbReference type="Gene3D" id="1.20.1640.10">
    <property type="entry name" value="Multidrug efflux transporter AcrB transmembrane domain"/>
    <property type="match status" value="2"/>
</dbReference>
<feature type="domain" description="SSD" evidence="13">
    <location>
        <begin position="566"/>
        <end position="730"/>
    </location>
</feature>
<dbReference type="SUPFAM" id="SSF82866">
    <property type="entry name" value="Multidrug efflux transporter AcrB transmembrane domain"/>
    <property type="match status" value="2"/>
</dbReference>
<keyword evidence="9" id="KW-1015">Disulfide bond</keyword>
<dbReference type="InterPro" id="IPR053956">
    <property type="entry name" value="NPC1_MLD"/>
</dbReference>
<comment type="caution">
    <text evidence="14">The sequence shown here is derived from an EMBL/GenBank/DDBJ whole genome shotgun (WGS) entry which is preliminary data.</text>
</comment>
<keyword evidence="3" id="KW-0813">Transport</keyword>
<dbReference type="Proteomes" id="UP000238350">
    <property type="component" value="Unassembled WGS sequence"/>
</dbReference>
<feature type="signal peptide" evidence="12">
    <location>
        <begin position="1"/>
        <end position="18"/>
    </location>
</feature>
<comment type="subcellular location">
    <subcellularLocation>
        <location evidence="1">Membrane</location>
        <topology evidence="1">Multi-pass membrane protein</topology>
    </subcellularLocation>
</comment>
<feature type="transmembrane region" description="Helical" evidence="11">
    <location>
        <begin position="1076"/>
        <end position="1098"/>
    </location>
</feature>
<dbReference type="EMBL" id="NDIQ01000001">
    <property type="protein sequence ID" value="PRT53829.1"/>
    <property type="molecule type" value="Genomic_DNA"/>
</dbReference>
<evidence type="ECO:0000256" key="11">
    <source>
        <dbReference type="SAM" id="Phobius"/>
    </source>
</evidence>
<keyword evidence="15" id="KW-1185">Reference proteome</keyword>
<feature type="transmembrane region" description="Helical" evidence="11">
    <location>
        <begin position="1104"/>
        <end position="1126"/>
    </location>
</feature>
<reference evidence="14 15" key="1">
    <citation type="submission" date="2017-04" db="EMBL/GenBank/DDBJ databases">
        <title>Genome sequencing of [Candida] sorbophila.</title>
        <authorList>
            <person name="Ahn J.O."/>
        </authorList>
    </citation>
    <scope>NUCLEOTIDE SEQUENCE [LARGE SCALE GENOMIC DNA]</scope>
    <source>
        <strain evidence="14 15">DS02</strain>
    </source>
</reference>
<keyword evidence="5 12" id="KW-0732">Signal</keyword>
<evidence type="ECO:0000256" key="9">
    <source>
        <dbReference type="ARBA" id="ARBA00023157"/>
    </source>
</evidence>
<feature type="transmembrane region" description="Helical" evidence="11">
    <location>
        <begin position="567"/>
        <end position="586"/>
    </location>
</feature>
<evidence type="ECO:0000256" key="12">
    <source>
        <dbReference type="SAM" id="SignalP"/>
    </source>
</evidence>
<evidence type="ECO:0000256" key="8">
    <source>
        <dbReference type="ARBA" id="ARBA00023136"/>
    </source>
</evidence>
<proteinExistence type="inferred from homology"/>